<accession>A0A7E4US39</accession>
<dbReference type="PROSITE" id="PS00018">
    <property type="entry name" value="EF_HAND_1"/>
    <property type="match status" value="2"/>
</dbReference>
<reference evidence="3" key="1">
    <citation type="journal article" date="2013" name="Genetics">
        <title>The draft genome and transcriptome of Panagrellus redivivus are shaped by the harsh demands of a free-living lifestyle.</title>
        <authorList>
            <person name="Srinivasan J."/>
            <person name="Dillman A.R."/>
            <person name="Macchietto M.G."/>
            <person name="Heikkinen L."/>
            <person name="Lakso M."/>
            <person name="Fracchia K.M."/>
            <person name="Antoshechkin I."/>
            <person name="Mortazavi A."/>
            <person name="Wong G."/>
            <person name="Sternberg P.W."/>
        </authorList>
    </citation>
    <scope>NUCLEOTIDE SEQUENCE [LARGE SCALE GENOMIC DNA]</scope>
    <source>
        <strain evidence="3">MT8872</strain>
    </source>
</reference>
<dbReference type="Pfam" id="PF13499">
    <property type="entry name" value="EF-hand_7"/>
    <property type="match status" value="1"/>
</dbReference>
<feature type="domain" description="EF-hand" evidence="2">
    <location>
        <begin position="3"/>
        <end position="38"/>
    </location>
</feature>
<feature type="domain" description="EF-hand" evidence="2">
    <location>
        <begin position="47"/>
        <end position="82"/>
    </location>
</feature>
<dbReference type="InterPro" id="IPR018247">
    <property type="entry name" value="EF_Hand_1_Ca_BS"/>
</dbReference>
<organism evidence="3 4">
    <name type="scientific">Panagrellus redivivus</name>
    <name type="common">Microworm</name>
    <dbReference type="NCBI Taxonomy" id="6233"/>
    <lineage>
        <taxon>Eukaryota</taxon>
        <taxon>Metazoa</taxon>
        <taxon>Ecdysozoa</taxon>
        <taxon>Nematoda</taxon>
        <taxon>Chromadorea</taxon>
        <taxon>Rhabditida</taxon>
        <taxon>Tylenchina</taxon>
        <taxon>Panagrolaimomorpha</taxon>
        <taxon>Panagrolaimoidea</taxon>
        <taxon>Panagrolaimidae</taxon>
        <taxon>Panagrellus</taxon>
    </lineage>
</organism>
<sequence length="85" mass="9556">MAAWDHQLREMFTSTDKDGSGTIGKEDIMVMLLAADKAEQKDPVFKANLKFLISVIKNADKDGDQKITFDEFKQYIELANAEASK</sequence>
<dbReference type="GO" id="GO:0005509">
    <property type="term" value="F:calcium ion binding"/>
    <property type="evidence" value="ECO:0007669"/>
    <property type="project" value="InterPro"/>
</dbReference>
<keyword evidence="1" id="KW-0106">Calcium</keyword>
<dbReference type="SMART" id="SM00054">
    <property type="entry name" value="EFh"/>
    <property type="match status" value="2"/>
</dbReference>
<evidence type="ECO:0000313" key="3">
    <source>
        <dbReference type="Proteomes" id="UP000492821"/>
    </source>
</evidence>
<dbReference type="AlphaFoldDB" id="A0A7E4US39"/>
<evidence type="ECO:0000256" key="1">
    <source>
        <dbReference type="ARBA" id="ARBA00022837"/>
    </source>
</evidence>
<dbReference type="Gene3D" id="1.10.238.10">
    <property type="entry name" value="EF-hand"/>
    <property type="match status" value="1"/>
</dbReference>
<dbReference type="WBParaSite" id="Pan_g12170.t1">
    <property type="protein sequence ID" value="Pan_g12170.t1"/>
    <property type="gene ID" value="Pan_g12170"/>
</dbReference>
<dbReference type="PROSITE" id="PS50222">
    <property type="entry name" value="EF_HAND_2"/>
    <property type="match status" value="2"/>
</dbReference>
<reference evidence="4" key="2">
    <citation type="submission" date="2020-10" db="UniProtKB">
        <authorList>
            <consortium name="WormBaseParasite"/>
        </authorList>
    </citation>
    <scope>IDENTIFICATION</scope>
</reference>
<evidence type="ECO:0000313" key="4">
    <source>
        <dbReference type="WBParaSite" id="Pan_g12170.t1"/>
    </source>
</evidence>
<dbReference type="SUPFAM" id="SSF47473">
    <property type="entry name" value="EF-hand"/>
    <property type="match status" value="1"/>
</dbReference>
<keyword evidence="3" id="KW-1185">Reference proteome</keyword>
<dbReference type="InterPro" id="IPR002048">
    <property type="entry name" value="EF_hand_dom"/>
</dbReference>
<name>A0A7E4US39_PANRE</name>
<proteinExistence type="predicted"/>
<dbReference type="Proteomes" id="UP000492821">
    <property type="component" value="Unassembled WGS sequence"/>
</dbReference>
<evidence type="ECO:0000259" key="2">
    <source>
        <dbReference type="PROSITE" id="PS50222"/>
    </source>
</evidence>
<dbReference type="InterPro" id="IPR011992">
    <property type="entry name" value="EF-hand-dom_pair"/>
</dbReference>
<protein>
    <submittedName>
        <fullName evidence="4">EF hand</fullName>
    </submittedName>
</protein>